<dbReference type="RefSeq" id="WP_222872943.1">
    <property type="nucleotide sequence ID" value="NZ_CP039704.1"/>
</dbReference>
<accession>A0A4D7CBR9</accession>
<dbReference type="AlphaFoldDB" id="A0A4D7CBR9"/>
<dbReference type="GO" id="GO:0000270">
    <property type="term" value="P:peptidoglycan metabolic process"/>
    <property type="evidence" value="ECO:0007669"/>
    <property type="project" value="TreeGrafter"/>
</dbReference>
<dbReference type="InterPro" id="IPR014729">
    <property type="entry name" value="Rossmann-like_a/b/a_fold"/>
</dbReference>
<dbReference type="PANTHER" id="PTHR30336">
    <property type="entry name" value="INNER MEMBRANE PROTEIN, PROBABLE PERMEASE"/>
    <property type="match status" value="1"/>
</dbReference>
<gene>
    <name evidence="2" type="ORF">E6W36_12920</name>
</gene>
<dbReference type="Proteomes" id="UP000298714">
    <property type="component" value="Chromosome"/>
</dbReference>
<name>A0A4D7CBR9_9SPHN</name>
<feature type="domain" description="DUF218" evidence="1">
    <location>
        <begin position="41"/>
        <end position="168"/>
    </location>
</feature>
<dbReference type="InterPro" id="IPR051599">
    <property type="entry name" value="Cell_Envelope_Assoc"/>
</dbReference>
<proteinExistence type="predicted"/>
<dbReference type="EMBL" id="CP039704">
    <property type="protein sequence ID" value="QCI80086.1"/>
    <property type="molecule type" value="Genomic_DNA"/>
</dbReference>
<dbReference type="GO" id="GO:0043164">
    <property type="term" value="P:Gram-negative-bacterium-type cell wall biogenesis"/>
    <property type="evidence" value="ECO:0007669"/>
    <property type="project" value="TreeGrafter"/>
</dbReference>
<reference evidence="3" key="1">
    <citation type="submission" date="2019-04" db="EMBL/GenBank/DDBJ databases">
        <title>Complete genome sequence of Sphingomonas sp. W1-2-3.</title>
        <authorList>
            <person name="Im W.T."/>
        </authorList>
    </citation>
    <scope>NUCLEOTIDE SEQUENCE [LARGE SCALE GENOMIC DNA]</scope>
    <source>
        <strain evidence="3">W1-2-3</strain>
    </source>
</reference>
<dbReference type="PANTHER" id="PTHR30336:SF4">
    <property type="entry name" value="ENVELOPE BIOGENESIS FACTOR ELYC"/>
    <property type="match status" value="1"/>
</dbReference>
<protein>
    <submittedName>
        <fullName evidence="2">YdcF family protein</fullName>
    </submittedName>
</protein>
<organism evidence="2 3">
    <name type="scientific">Hankyongella ginsenosidimutans</name>
    <dbReference type="NCBI Taxonomy" id="1763828"/>
    <lineage>
        <taxon>Bacteria</taxon>
        <taxon>Pseudomonadati</taxon>
        <taxon>Pseudomonadota</taxon>
        <taxon>Alphaproteobacteria</taxon>
        <taxon>Sphingomonadales</taxon>
        <taxon>Sphingomonadaceae</taxon>
        <taxon>Hankyongella</taxon>
    </lineage>
</organism>
<dbReference type="InterPro" id="IPR003848">
    <property type="entry name" value="DUF218"/>
</dbReference>
<evidence type="ECO:0000313" key="3">
    <source>
        <dbReference type="Proteomes" id="UP000298714"/>
    </source>
</evidence>
<evidence type="ECO:0000313" key="2">
    <source>
        <dbReference type="EMBL" id="QCI80086.1"/>
    </source>
</evidence>
<evidence type="ECO:0000259" key="1">
    <source>
        <dbReference type="Pfam" id="PF02698"/>
    </source>
</evidence>
<dbReference type="CDD" id="cd06259">
    <property type="entry name" value="YdcF-like"/>
    <property type="match status" value="1"/>
</dbReference>
<dbReference type="GO" id="GO:0005886">
    <property type="term" value="C:plasma membrane"/>
    <property type="evidence" value="ECO:0007669"/>
    <property type="project" value="TreeGrafter"/>
</dbReference>
<sequence>MRRRAAGGLVALACLLSAVLGGLGLFAALLPDGQTAQLRTDAIVVLTGGNGRVARAAELLKAHKAQLLLISGVHADVPAEDIRQQYDIPGPLFACCVTLGRTAEDTIGNANETLAWVRQNKVRSLRLVTSDVHMPRAMLEFRAAMPRVEIVSDPVRSTRRPLIVVSEYTKYLLRLAIVTVTPGRAP</sequence>
<dbReference type="Gene3D" id="3.40.50.620">
    <property type="entry name" value="HUPs"/>
    <property type="match status" value="1"/>
</dbReference>
<dbReference type="KEGG" id="hgn:E6W36_12920"/>
<dbReference type="Pfam" id="PF02698">
    <property type="entry name" value="DUF218"/>
    <property type="match status" value="1"/>
</dbReference>
<keyword evidence="3" id="KW-1185">Reference proteome</keyword>